<reference evidence="7" key="1">
    <citation type="submission" date="2018-05" db="EMBL/GenBank/DDBJ databases">
        <title>Genome Sequencing of selected type strains of the family Eggerthellaceae.</title>
        <authorList>
            <person name="Danylec N."/>
            <person name="Stoll D.A."/>
            <person name="Doetsch A."/>
            <person name="Huch M."/>
        </authorList>
    </citation>
    <scope>NUCLEOTIDE SEQUENCE [LARGE SCALE GENOMIC DNA]</scope>
    <source>
        <strain evidence="7">DSM 16107</strain>
    </source>
</reference>
<accession>A0A3N0IVQ2</accession>
<dbReference type="GO" id="GO:0046872">
    <property type="term" value="F:metal ion binding"/>
    <property type="evidence" value="ECO:0007669"/>
    <property type="project" value="InterPro"/>
</dbReference>
<dbReference type="GO" id="GO:0016874">
    <property type="term" value="F:ligase activity"/>
    <property type="evidence" value="ECO:0007669"/>
    <property type="project" value="UniProtKB-KW"/>
</dbReference>
<evidence type="ECO:0000313" key="7">
    <source>
        <dbReference type="Proteomes" id="UP000270112"/>
    </source>
</evidence>
<dbReference type="GO" id="GO:0005829">
    <property type="term" value="C:cytosol"/>
    <property type="evidence" value="ECO:0007669"/>
    <property type="project" value="TreeGrafter"/>
</dbReference>
<keyword evidence="1" id="KW-0436">Ligase</keyword>
<dbReference type="Gene3D" id="3.30.470.20">
    <property type="entry name" value="ATP-grasp fold, B domain"/>
    <property type="match status" value="1"/>
</dbReference>
<proteinExistence type="predicted"/>
<dbReference type="InterPro" id="IPR011761">
    <property type="entry name" value="ATP-grasp"/>
</dbReference>
<organism evidence="6 7">
    <name type="scientific">Eggerthella sinensis</name>
    <dbReference type="NCBI Taxonomy" id="242230"/>
    <lineage>
        <taxon>Bacteria</taxon>
        <taxon>Bacillati</taxon>
        <taxon>Actinomycetota</taxon>
        <taxon>Coriobacteriia</taxon>
        <taxon>Eggerthellales</taxon>
        <taxon>Eggerthellaceae</taxon>
        <taxon>Eggerthella</taxon>
    </lineage>
</organism>
<dbReference type="OrthoDB" id="9803907at2"/>
<dbReference type="SUPFAM" id="SSF56059">
    <property type="entry name" value="Glutathione synthetase ATP-binding domain-like"/>
    <property type="match status" value="1"/>
</dbReference>
<dbReference type="Pfam" id="PF13535">
    <property type="entry name" value="ATP-grasp_4"/>
    <property type="match status" value="1"/>
</dbReference>
<evidence type="ECO:0000256" key="2">
    <source>
        <dbReference type="ARBA" id="ARBA00022741"/>
    </source>
</evidence>
<evidence type="ECO:0000259" key="5">
    <source>
        <dbReference type="PROSITE" id="PS50975"/>
    </source>
</evidence>
<evidence type="ECO:0000256" key="4">
    <source>
        <dbReference type="PROSITE-ProRule" id="PRU00409"/>
    </source>
</evidence>
<name>A0A3N0IVQ2_9ACTN</name>
<keyword evidence="3 4" id="KW-0067">ATP-binding</keyword>
<sequence>MMNCTRKFEGKHLLVLGSSAGAEDIVKYAKSHGAHVTVADYLPLESSSAKRLANGHILISTGDVNSLEKFIREHNVDGVISGISEFNLLKAMELCERCNLPFYCTKEQWDEVALKDRFRKLCQDAKVPCPRTYYTGSDLSEIHWKQIKYPSVVKPVDASSSEGVFICQDEDTLRENLTVSLSKSLSGEVIIEQCVRGSEFTAHYTILNGQPRLACIDNRYPVAVHQGPVTTIPVARLFPCLFLEQYLDQVNESMVRLCENLNLNNAVLFIQGLYDEENDSFAIFEAGLRSAAECPCRFMEEINGLNYMHLLVDNALLGFSDYPQELENPGLHGKCCGIVSFVAKGGIVGSIQGLEEAVNSTPSVLAYESRYPVGSLTPNGNTLHQLMIRFVMACENREEMARDIERLNSLISVRDIDGEDMVIKMEPKRVFGVM</sequence>
<feature type="domain" description="ATP-grasp" evidence="5">
    <location>
        <begin position="119"/>
        <end position="316"/>
    </location>
</feature>
<gene>
    <name evidence="6" type="ORF">DMP09_14395</name>
</gene>
<dbReference type="Gene3D" id="3.30.1490.20">
    <property type="entry name" value="ATP-grasp fold, A domain"/>
    <property type="match status" value="1"/>
</dbReference>
<keyword evidence="2 4" id="KW-0547">Nucleotide-binding</keyword>
<dbReference type="Proteomes" id="UP000270112">
    <property type="component" value="Unassembled WGS sequence"/>
</dbReference>
<dbReference type="PROSITE" id="PS50975">
    <property type="entry name" value="ATP_GRASP"/>
    <property type="match status" value="1"/>
</dbReference>
<dbReference type="PANTHER" id="PTHR43055">
    <property type="entry name" value="FORMATE-DEPENDENT PHOSPHORIBOSYLGLYCINAMIDE FORMYLTRANSFERASE"/>
    <property type="match status" value="1"/>
</dbReference>
<evidence type="ECO:0000256" key="3">
    <source>
        <dbReference type="ARBA" id="ARBA00022840"/>
    </source>
</evidence>
<dbReference type="RefSeq" id="WP_114547852.1">
    <property type="nucleotide sequence ID" value="NZ_PPTT01000047.1"/>
</dbReference>
<protein>
    <recommendedName>
        <fullName evidence="5">ATP-grasp domain-containing protein</fullName>
    </recommendedName>
</protein>
<dbReference type="EMBL" id="QICC01000083">
    <property type="protein sequence ID" value="RNM40422.1"/>
    <property type="molecule type" value="Genomic_DNA"/>
</dbReference>
<dbReference type="PANTHER" id="PTHR43055:SF1">
    <property type="entry name" value="FORMATE-DEPENDENT PHOSPHORIBOSYLGLYCINAMIDE FORMYLTRANSFERASE"/>
    <property type="match status" value="1"/>
</dbReference>
<evidence type="ECO:0000256" key="1">
    <source>
        <dbReference type="ARBA" id="ARBA00022598"/>
    </source>
</evidence>
<dbReference type="GO" id="GO:0005524">
    <property type="term" value="F:ATP binding"/>
    <property type="evidence" value="ECO:0007669"/>
    <property type="project" value="UniProtKB-UniRule"/>
</dbReference>
<evidence type="ECO:0000313" key="6">
    <source>
        <dbReference type="EMBL" id="RNM40422.1"/>
    </source>
</evidence>
<dbReference type="Gene3D" id="3.40.50.20">
    <property type="match status" value="1"/>
</dbReference>
<comment type="caution">
    <text evidence="6">The sequence shown here is derived from an EMBL/GenBank/DDBJ whole genome shotgun (WGS) entry which is preliminary data.</text>
</comment>
<dbReference type="AlphaFoldDB" id="A0A3N0IVQ2"/>
<dbReference type="InterPro" id="IPR013815">
    <property type="entry name" value="ATP_grasp_subdomain_1"/>
</dbReference>